<feature type="region of interest" description="Disordered" evidence="10">
    <location>
        <begin position="1"/>
        <end position="25"/>
    </location>
</feature>
<dbReference type="AlphaFoldDB" id="A0A844Y966"/>
<reference evidence="12 13" key="1">
    <citation type="submission" date="2019-12" db="EMBL/GenBank/DDBJ databases">
        <title>Genomic-based taxomic classification of the family Erythrobacteraceae.</title>
        <authorList>
            <person name="Xu L."/>
        </authorList>
    </citation>
    <scope>NUCLEOTIDE SEQUENCE [LARGE SCALE GENOMIC DNA]</scope>
    <source>
        <strain evidence="12 13">JCM 17468</strain>
    </source>
</reference>
<sequence length="308" mass="33527">MAKVKRTTQGVRRSAAARNRTQKTRAAKKHTVGLFDQMLALLPFTDEQLHKAFVAAILALALAAAWFVASLAGLPALANARLAEAASDAGFEVRRVKVTGVERMNELTVYERALAMRDQPMPLVDLDALRQRLLELSWVKDARVSRQLPDTLIVDIVEREEHAVLARPDRLVLVDAEGHELEPISRTDAKGKLTIAGPGAQKQVGELDLLLDAAPALKPQVDQAEWVGNRRWNLTFKTGQMLALPEGEDQAASALVSFAKLDGHYRLLGGKVVAVDMRVPEQAYFRCTGGPCSMNGLEQQAAAAGAQN</sequence>
<evidence type="ECO:0000313" key="13">
    <source>
        <dbReference type="Proteomes" id="UP000430272"/>
    </source>
</evidence>
<comment type="caution">
    <text evidence="12">The sequence shown here is derived from an EMBL/GenBank/DDBJ whole genome shotgun (WGS) entry which is preliminary data.</text>
</comment>
<dbReference type="GO" id="GO:0043093">
    <property type="term" value="P:FtsZ-dependent cytokinesis"/>
    <property type="evidence" value="ECO:0007669"/>
    <property type="project" value="UniProtKB-UniRule"/>
</dbReference>
<dbReference type="EMBL" id="WTYD01000001">
    <property type="protein sequence ID" value="MXO53989.1"/>
    <property type="molecule type" value="Genomic_DNA"/>
</dbReference>
<keyword evidence="5 9" id="KW-0812">Transmembrane</keyword>
<evidence type="ECO:0000256" key="2">
    <source>
        <dbReference type="ARBA" id="ARBA00022475"/>
    </source>
</evidence>
<accession>A0A844Y966</accession>
<dbReference type="Proteomes" id="UP000430272">
    <property type="component" value="Unassembled WGS sequence"/>
</dbReference>
<evidence type="ECO:0000256" key="7">
    <source>
        <dbReference type="ARBA" id="ARBA00023136"/>
    </source>
</evidence>
<dbReference type="Gene3D" id="3.10.20.310">
    <property type="entry name" value="membrane protein fhac"/>
    <property type="match status" value="1"/>
</dbReference>
<dbReference type="PANTHER" id="PTHR35851:SF1">
    <property type="entry name" value="CELL DIVISION PROTEIN FTSQ"/>
    <property type="match status" value="1"/>
</dbReference>
<dbReference type="PROSITE" id="PS51779">
    <property type="entry name" value="POTRA"/>
    <property type="match status" value="1"/>
</dbReference>
<keyword evidence="6 9" id="KW-1133">Transmembrane helix</keyword>
<evidence type="ECO:0000313" key="12">
    <source>
        <dbReference type="EMBL" id="MXO53989.1"/>
    </source>
</evidence>
<dbReference type="GO" id="GO:0032153">
    <property type="term" value="C:cell division site"/>
    <property type="evidence" value="ECO:0007669"/>
    <property type="project" value="UniProtKB-UniRule"/>
</dbReference>
<dbReference type="GO" id="GO:0005886">
    <property type="term" value="C:plasma membrane"/>
    <property type="evidence" value="ECO:0007669"/>
    <property type="project" value="UniProtKB-SubCell"/>
</dbReference>
<evidence type="ECO:0000256" key="9">
    <source>
        <dbReference type="HAMAP-Rule" id="MF_00911"/>
    </source>
</evidence>
<evidence type="ECO:0000256" key="3">
    <source>
        <dbReference type="ARBA" id="ARBA00022519"/>
    </source>
</evidence>
<keyword evidence="7 9" id="KW-0472">Membrane</keyword>
<evidence type="ECO:0000256" key="10">
    <source>
        <dbReference type="SAM" id="MobiDB-lite"/>
    </source>
</evidence>
<comment type="function">
    <text evidence="9">Essential cell division protein.</text>
</comment>
<dbReference type="HAMAP" id="MF_00911">
    <property type="entry name" value="FtsQ_subfam"/>
    <property type="match status" value="1"/>
</dbReference>
<dbReference type="Pfam" id="PF08478">
    <property type="entry name" value="POTRA_1"/>
    <property type="match status" value="1"/>
</dbReference>
<keyword evidence="2 9" id="KW-1003">Cell membrane</keyword>
<organism evidence="12 13">
    <name type="scientific">Qipengyuania pelagi</name>
    <dbReference type="NCBI Taxonomy" id="994320"/>
    <lineage>
        <taxon>Bacteria</taxon>
        <taxon>Pseudomonadati</taxon>
        <taxon>Pseudomonadota</taxon>
        <taxon>Alphaproteobacteria</taxon>
        <taxon>Sphingomonadales</taxon>
        <taxon>Erythrobacteraceae</taxon>
        <taxon>Qipengyuania</taxon>
    </lineage>
</organism>
<dbReference type="InterPro" id="IPR034746">
    <property type="entry name" value="POTRA"/>
</dbReference>
<feature type="transmembrane region" description="Helical" evidence="9">
    <location>
        <begin position="52"/>
        <end position="74"/>
    </location>
</feature>
<keyword evidence="4 9" id="KW-0132">Cell division</keyword>
<comment type="similarity">
    <text evidence="9">Belongs to the FtsQ/DivIB family. FtsQ subfamily.</text>
</comment>
<proteinExistence type="inferred from homology"/>
<dbReference type="Pfam" id="PF03799">
    <property type="entry name" value="FtsQ_DivIB_C"/>
    <property type="match status" value="1"/>
</dbReference>
<evidence type="ECO:0000256" key="5">
    <source>
        <dbReference type="ARBA" id="ARBA00022692"/>
    </source>
</evidence>
<gene>
    <name evidence="9" type="primary">ftsQ</name>
    <name evidence="12" type="ORF">GRI47_08215</name>
</gene>
<evidence type="ECO:0000256" key="8">
    <source>
        <dbReference type="ARBA" id="ARBA00023306"/>
    </source>
</evidence>
<evidence type="ECO:0000256" key="6">
    <source>
        <dbReference type="ARBA" id="ARBA00022989"/>
    </source>
</evidence>
<evidence type="ECO:0000259" key="11">
    <source>
        <dbReference type="PROSITE" id="PS51779"/>
    </source>
</evidence>
<name>A0A844Y966_9SPHN</name>
<dbReference type="InterPro" id="IPR005548">
    <property type="entry name" value="Cell_div_FtsQ/DivIB_C"/>
</dbReference>
<dbReference type="GO" id="GO:0090529">
    <property type="term" value="P:cell septum assembly"/>
    <property type="evidence" value="ECO:0007669"/>
    <property type="project" value="InterPro"/>
</dbReference>
<evidence type="ECO:0000256" key="1">
    <source>
        <dbReference type="ARBA" id="ARBA00004370"/>
    </source>
</evidence>
<dbReference type="PANTHER" id="PTHR35851">
    <property type="entry name" value="CELL DIVISION PROTEIN FTSQ"/>
    <property type="match status" value="1"/>
</dbReference>
<feature type="domain" description="POTRA" evidence="11">
    <location>
        <begin position="91"/>
        <end position="159"/>
    </location>
</feature>
<protein>
    <recommendedName>
        <fullName evidence="9">Cell division protein FtsQ</fullName>
    </recommendedName>
</protein>
<comment type="subcellular location">
    <subcellularLocation>
        <location evidence="9">Cell inner membrane</location>
        <topology evidence="9">Single-pass type II membrane protein</topology>
    </subcellularLocation>
    <subcellularLocation>
        <location evidence="1">Membrane</location>
    </subcellularLocation>
    <text evidence="9">Localizes to the division septum.</text>
</comment>
<dbReference type="OrthoDB" id="9783091at2"/>
<dbReference type="RefSeq" id="WP_160660783.1">
    <property type="nucleotide sequence ID" value="NZ_BAABDV010000001.1"/>
</dbReference>
<keyword evidence="8 9" id="KW-0131">Cell cycle</keyword>
<dbReference type="InterPro" id="IPR026579">
    <property type="entry name" value="FtsQ"/>
</dbReference>
<dbReference type="InterPro" id="IPR013685">
    <property type="entry name" value="POTRA_FtsQ_type"/>
</dbReference>
<evidence type="ECO:0000256" key="4">
    <source>
        <dbReference type="ARBA" id="ARBA00022618"/>
    </source>
</evidence>
<keyword evidence="3 9" id="KW-0997">Cell inner membrane</keyword>
<keyword evidence="13" id="KW-1185">Reference proteome</keyword>